<dbReference type="EMBL" id="HACM01011285">
    <property type="protein sequence ID" value="CRZ11727.1"/>
    <property type="molecule type" value="Transcribed_RNA"/>
</dbReference>
<feature type="non-terminal residue" evidence="1">
    <location>
        <position position="1"/>
    </location>
</feature>
<accession>A0A0H5RDT6</accession>
<sequence>PVEEKLSQLEAKLAKAEAYLKAAEDANDEKLILKWGSLVASLENTHSQLLALLRRPVEDFSHVWYYSRRMAQWPFYISTPSKQASCVIASAVSIAYGIRT</sequence>
<protein>
    <submittedName>
        <fullName evidence="1">Uncharacterized protein</fullName>
    </submittedName>
</protein>
<name>A0A0H5RDT6_9EUKA</name>
<evidence type="ECO:0000313" key="1">
    <source>
        <dbReference type="EMBL" id="CRZ11727.1"/>
    </source>
</evidence>
<dbReference type="AlphaFoldDB" id="A0A0H5RDT6"/>
<reference evidence="1" key="1">
    <citation type="submission" date="2015-04" db="EMBL/GenBank/DDBJ databases">
        <title>The genome sequence of the plant pathogenic Rhizarian Plasmodiophora brassicae reveals insights in its biotrophic life cycle and the origin of chitin synthesis.</title>
        <authorList>
            <person name="Schwelm A."/>
            <person name="Fogelqvist J."/>
            <person name="Knaust A."/>
            <person name="Julke S."/>
            <person name="Lilja T."/>
            <person name="Dhandapani V."/>
            <person name="Bonilla-Rosso G."/>
            <person name="Karlsson M."/>
            <person name="Shevchenko A."/>
            <person name="Choi S.R."/>
            <person name="Kim H.G."/>
            <person name="Park J.Y."/>
            <person name="Lim Y.P."/>
            <person name="Ludwig-Muller J."/>
            <person name="Dixelius C."/>
        </authorList>
    </citation>
    <scope>NUCLEOTIDE SEQUENCE</scope>
    <source>
        <tissue evidence="1">Potato root galls</tissue>
    </source>
</reference>
<proteinExistence type="predicted"/>
<organism evidence="1">
    <name type="scientific">Spongospora subterranea</name>
    <dbReference type="NCBI Taxonomy" id="70186"/>
    <lineage>
        <taxon>Eukaryota</taxon>
        <taxon>Sar</taxon>
        <taxon>Rhizaria</taxon>
        <taxon>Endomyxa</taxon>
        <taxon>Phytomyxea</taxon>
        <taxon>Plasmodiophorida</taxon>
        <taxon>Plasmodiophoridae</taxon>
        <taxon>Spongospora</taxon>
    </lineage>
</organism>